<dbReference type="SUPFAM" id="SSF159042">
    <property type="entry name" value="Plus3-like"/>
    <property type="match status" value="1"/>
</dbReference>
<dbReference type="PROSITE" id="PS51360">
    <property type="entry name" value="PLUS3"/>
    <property type="match status" value="1"/>
</dbReference>
<dbReference type="SMART" id="SM00719">
    <property type="entry name" value="Plus3"/>
    <property type="match status" value="1"/>
</dbReference>
<evidence type="ECO:0000313" key="7">
    <source>
        <dbReference type="EMBL" id="RKP06076.1"/>
    </source>
</evidence>
<dbReference type="GO" id="GO:0016593">
    <property type="term" value="C:Cdc73/Paf1 complex"/>
    <property type="evidence" value="ECO:0007669"/>
    <property type="project" value="TreeGrafter"/>
</dbReference>
<feature type="coiled-coil region" evidence="5">
    <location>
        <begin position="148"/>
        <end position="212"/>
    </location>
</feature>
<keyword evidence="3" id="KW-0804">Transcription</keyword>
<dbReference type="PANTHER" id="PTHR13115">
    <property type="entry name" value="RNA POLYMERASE-ASSOCIATED PROTEIN RTF1 HOMOLOG"/>
    <property type="match status" value="1"/>
</dbReference>
<name>A0A4P9XK13_9FUNG</name>
<dbReference type="InterPro" id="IPR036128">
    <property type="entry name" value="Plus3-like_sf"/>
</dbReference>
<dbReference type="OrthoDB" id="166375at2759"/>
<protein>
    <recommendedName>
        <fullName evidence="6">Plus3 domain-containing protein</fullName>
    </recommendedName>
</protein>
<evidence type="ECO:0000256" key="1">
    <source>
        <dbReference type="ARBA" id="ARBA00004123"/>
    </source>
</evidence>
<evidence type="ECO:0000256" key="2">
    <source>
        <dbReference type="ARBA" id="ARBA00023015"/>
    </source>
</evidence>
<organism evidence="7 8">
    <name type="scientific">Thamnocephalis sphaerospora</name>
    <dbReference type="NCBI Taxonomy" id="78915"/>
    <lineage>
        <taxon>Eukaryota</taxon>
        <taxon>Fungi</taxon>
        <taxon>Fungi incertae sedis</taxon>
        <taxon>Zoopagomycota</taxon>
        <taxon>Zoopagomycotina</taxon>
        <taxon>Zoopagomycetes</taxon>
        <taxon>Zoopagales</taxon>
        <taxon>Sigmoideomycetaceae</taxon>
        <taxon>Thamnocephalis</taxon>
    </lineage>
</organism>
<sequence length="280" mass="32403">MLEKWAHAPFFEQAVTGAFARIGIGQGPDGQMVYRICCVQGVEEYPRPYQFGNTTTNLALRCSHGKAIKLFRMDIVSNGAFTQREYDRYMGTLHHERQNIATSTDVQRKRDDFEFARNYVLNDKEVEEIVRIKRSLIVFNPTLERSRLTRERDTVERYDREITRMEREEEERKGERHRATRELSERNRMLNLKEIRQAEEEARRQRRQEVLEHNAMLARAANEEKQNDAAAAKDAPTTAIATKQTDLASGPAASASLSQFEQLMATEQSTLDVDLDELFA</sequence>
<keyword evidence="2" id="KW-0805">Transcription regulation</keyword>
<keyword evidence="8" id="KW-1185">Reference proteome</keyword>
<comment type="subcellular location">
    <subcellularLocation>
        <location evidence="1">Nucleus</location>
    </subcellularLocation>
</comment>
<dbReference type="Pfam" id="PF03126">
    <property type="entry name" value="Plus-3"/>
    <property type="match status" value="1"/>
</dbReference>
<accession>A0A4P9XK13</accession>
<dbReference type="GO" id="GO:0003677">
    <property type="term" value="F:DNA binding"/>
    <property type="evidence" value="ECO:0007669"/>
    <property type="project" value="InterPro"/>
</dbReference>
<reference evidence="8" key="1">
    <citation type="journal article" date="2018" name="Nat. Microbiol.">
        <title>Leveraging single-cell genomics to expand the fungal tree of life.</title>
        <authorList>
            <person name="Ahrendt S.R."/>
            <person name="Quandt C.A."/>
            <person name="Ciobanu D."/>
            <person name="Clum A."/>
            <person name="Salamov A."/>
            <person name="Andreopoulos B."/>
            <person name="Cheng J.F."/>
            <person name="Woyke T."/>
            <person name="Pelin A."/>
            <person name="Henrissat B."/>
            <person name="Reynolds N.K."/>
            <person name="Benny G.L."/>
            <person name="Smith M.E."/>
            <person name="James T.Y."/>
            <person name="Grigoriev I.V."/>
        </authorList>
    </citation>
    <scope>NUCLEOTIDE SEQUENCE [LARGE SCALE GENOMIC DNA]</scope>
    <source>
        <strain evidence="8">RSA 1356</strain>
    </source>
</reference>
<gene>
    <name evidence="7" type="ORF">THASP1DRAFT_32094</name>
</gene>
<dbReference type="Proteomes" id="UP000271241">
    <property type="component" value="Unassembled WGS sequence"/>
</dbReference>
<keyword evidence="4" id="KW-0539">Nucleus</keyword>
<dbReference type="STRING" id="78915.A0A4P9XK13"/>
<dbReference type="PANTHER" id="PTHR13115:SF8">
    <property type="entry name" value="RNA POLYMERASE-ASSOCIATED PROTEIN RTF1 HOMOLOG"/>
    <property type="match status" value="1"/>
</dbReference>
<evidence type="ECO:0000256" key="3">
    <source>
        <dbReference type="ARBA" id="ARBA00023163"/>
    </source>
</evidence>
<evidence type="ECO:0000256" key="4">
    <source>
        <dbReference type="ARBA" id="ARBA00023242"/>
    </source>
</evidence>
<dbReference type="InterPro" id="IPR004343">
    <property type="entry name" value="Plus-3_dom"/>
</dbReference>
<dbReference type="AlphaFoldDB" id="A0A4P9XK13"/>
<evidence type="ECO:0000256" key="5">
    <source>
        <dbReference type="SAM" id="Coils"/>
    </source>
</evidence>
<dbReference type="GO" id="GO:1990269">
    <property type="term" value="F:RNA polymerase II C-terminal domain phosphoserine binding"/>
    <property type="evidence" value="ECO:0007669"/>
    <property type="project" value="TreeGrafter"/>
</dbReference>
<feature type="domain" description="Plus3" evidence="6">
    <location>
        <begin position="1"/>
        <end position="118"/>
    </location>
</feature>
<proteinExistence type="predicted"/>
<evidence type="ECO:0000259" key="6">
    <source>
        <dbReference type="PROSITE" id="PS51360"/>
    </source>
</evidence>
<dbReference type="EMBL" id="KZ992959">
    <property type="protein sequence ID" value="RKP06076.1"/>
    <property type="molecule type" value="Genomic_DNA"/>
</dbReference>
<keyword evidence="5" id="KW-0175">Coiled coil</keyword>
<dbReference type="Gene3D" id="3.90.70.200">
    <property type="entry name" value="Plus-3 domain"/>
    <property type="match status" value="1"/>
</dbReference>
<evidence type="ECO:0000313" key="8">
    <source>
        <dbReference type="Proteomes" id="UP000271241"/>
    </source>
</evidence>